<evidence type="ECO:0000259" key="2">
    <source>
        <dbReference type="Pfam" id="PF00534"/>
    </source>
</evidence>
<dbReference type="Gene3D" id="3.40.50.2000">
    <property type="entry name" value="Glycogen Phosphorylase B"/>
    <property type="match status" value="2"/>
</dbReference>
<dbReference type="InterPro" id="IPR001296">
    <property type="entry name" value="Glyco_trans_1"/>
</dbReference>
<gene>
    <name evidence="3" type="ORF">WJX64_02485</name>
</gene>
<dbReference type="Proteomes" id="UP001425155">
    <property type="component" value="Unassembled WGS sequence"/>
</dbReference>
<evidence type="ECO:0000256" key="1">
    <source>
        <dbReference type="ARBA" id="ARBA00022679"/>
    </source>
</evidence>
<name>A0ABU9W074_9MICO</name>
<dbReference type="EMBL" id="JBCLVG010000001">
    <property type="protein sequence ID" value="MEN1945405.1"/>
    <property type="molecule type" value="Genomic_DNA"/>
</dbReference>
<reference evidence="3 4" key="1">
    <citation type="submission" date="2024-03" db="EMBL/GenBank/DDBJ databases">
        <title>YIM 134122 draft genome.</title>
        <authorList>
            <person name="Zuo S."/>
            <person name="Xiong L."/>
        </authorList>
    </citation>
    <scope>NUCLEOTIDE SEQUENCE [LARGE SCALE GENOMIC DNA]</scope>
    <source>
        <strain evidence="3 4">YIM 134122</strain>
    </source>
</reference>
<dbReference type="SUPFAM" id="SSF53756">
    <property type="entry name" value="UDP-Glycosyltransferase/glycogen phosphorylase"/>
    <property type="match status" value="1"/>
</dbReference>
<organism evidence="3 4">
    <name type="scientific">Leifsonia stereocauli</name>
    <dbReference type="NCBI Taxonomy" id="3134136"/>
    <lineage>
        <taxon>Bacteria</taxon>
        <taxon>Bacillati</taxon>
        <taxon>Actinomycetota</taxon>
        <taxon>Actinomycetes</taxon>
        <taxon>Micrococcales</taxon>
        <taxon>Microbacteriaceae</taxon>
        <taxon>Leifsonia</taxon>
    </lineage>
</organism>
<dbReference type="Pfam" id="PF00534">
    <property type="entry name" value="Glycos_transf_1"/>
    <property type="match status" value="1"/>
</dbReference>
<dbReference type="RefSeq" id="WP_342111477.1">
    <property type="nucleotide sequence ID" value="NZ_JBCAUN010000001.1"/>
</dbReference>
<comment type="caution">
    <text evidence="3">The sequence shown here is derived from an EMBL/GenBank/DDBJ whole genome shotgun (WGS) entry which is preliminary data.</text>
</comment>
<evidence type="ECO:0000313" key="3">
    <source>
        <dbReference type="EMBL" id="MEN1945405.1"/>
    </source>
</evidence>
<feature type="domain" description="Glycosyl transferase family 1" evidence="2">
    <location>
        <begin position="206"/>
        <end position="329"/>
    </location>
</feature>
<keyword evidence="4" id="KW-1185">Reference proteome</keyword>
<dbReference type="PANTHER" id="PTHR12526">
    <property type="entry name" value="GLYCOSYLTRANSFERASE"/>
    <property type="match status" value="1"/>
</dbReference>
<keyword evidence="3" id="KW-0328">Glycosyltransferase</keyword>
<proteinExistence type="predicted"/>
<sequence>MNRPIRVLSLYEGFFAGGARVLHTDVIAGLHSGGDQSHSVLSLASAVRRDSSVQHLRRDPRYVRLTETGVDVTTLGRTGGAVAPAPTAFTDRQLHTAAHAVRQADVILSLKEQPLGLLLALREHGLMPDVPVAACLHRSDPQHSGPALSWLSEAASIGLLTAAISCAQSTSDAYEPFIAPTTARFVISNGVDTDRFRPGTENEQAATRRALGVPADVPVVVLAARFDAMKDPGLFLRSVALHSRMRPDAHYIVCGAGMTRDNDAFRALLDESAVTSANLHALGIREDMPAIYQIADIVALTSAYGEASPLCLLEGVAAGATPVTTDVGDAALTADGIGRVTTHEPVDIAVAWDDVLARRPELRSRSMAARERFGRERMVAEYAAAVRSLVRRQWVAA</sequence>
<keyword evidence="1 3" id="KW-0808">Transferase</keyword>
<dbReference type="EC" id="2.4.-.-" evidence="3"/>
<accession>A0ABU9W074</accession>
<evidence type="ECO:0000313" key="4">
    <source>
        <dbReference type="Proteomes" id="UP001425155"/>
    </source>
</evidence>
<dbReference type="GO" id="GO:0016757">
    <property type="term" value="F:glycosyltransferase activity"/>
    <property type="evidence" value="ECO:0007669"/>
    <property type="project" value="UniProtKB-KW"/>
</dbReference>
<protein>
    <submittedName>
        <fullName evidence="3">Glycosyltransferase</fullName>
        <ecNumber evidence="3">2.4.-.-</ecNumber>
    </submittedName>
</protein>